<accession>A0A4S4KX71</accession>
<dbReference type="AlphaFoldDB" id="A0A4S4KX71"/>
<gene>
    <name evidence="2" type="ORF">EW145_g6238</name>
</gene>
<dbReference type="Proteomes" id="UP000308199">
    <property type="component" value="Unassembled WGS sequence"/>
</dbReference>
<name>A0A4S4KX71_9AGAM</name>
<feature type="region of interest" description="Disordered" evidence="1">
    <location>
        <begin position="122"/>
        <end position="175"/>
    </location>
</feature>
<proteinExistence type="predicted"/>
<protein>
    <submittedName>
        <fullName evidence="2">Uncharacterized protein</fullName>
    </submittedName>
</protein>
<evidence type="ECO:0000256" key="1">
    <source>
        <dbReference type="SAM" id="MobiDB-lite"/>
    </source>
</evidence>
<sequence length="247" mass="28000">MDITTSINGNFTFYDSEQRAIGRPVAQREFVAEDYFPEFIDDDSFSMPPPRTPTPSPSITPPHTPTPSPPSTPNRRTTPRARAAEYEPVPYTCFPVYEYVLGSRFPVHEPALDTRFPAYEPALDIRSPGRTPTRRSRAAAQRYSPYKQRKNPRTQRQEKAESAPYSEMDPSSSGAALRDALHDALRAISEGKVQRLTDGDAEMQTDAGLDAQIQTESDIEDETTDRQQKRMKWEILFSRSTTPELRK</sequence>
<dbReference type="EMBL" id="SGPK01000451">
    <property type="protein sequence ID" value="THH03462.1"/>
    <property type="molecule type" value="Genomic_DNA"/>
</dbReference>
<organism evidence="2 3">
    <name type="scientific">Phellinidium pouzarii</name>
    <dbReference type="NCBI Taxonomy" id="167371"/>
    <lineage>
        <taxon>Eukaryota</taxon>
        <taxon>Fungi</taxon>
        <taxon>Dikarya</taxon>
        <taxon>Basidiomycota</taxon>
        <taxon>Agaricomycotina</taxon>
        <taxon>Agaricomycetes</taxon>
        <taxon>Hymenochaetales</taxon>
        <taxon>Hymenochaetaceae</taxon>
        <taxon>Phellinidium</taxon>
    </lineage>
</organism>
<feature type="compositionally biased region" description="Pro residues" evidence="1">
    <location>
        <begin position="47"/>
        <end position="72"/>
    </location>
</feature>
<keyword evidence="3" id="KW-1185">Reference proteome</keyword>
<feature type="region of interest" description="Disordered" evidence="1">
    <location>
        <begin position="41"/>
        <end position="84"/>
    </location>
</feature>
<evidence type="ECO:0000313" key="3">
    <source>
        <dbReference type="Proteomes" id="UP000308199"/>
    </source>
</evidence>
<comment type="caution">
    <text evidence="2">The sequence shown here is derived from an EMBL/GenBank/DDBJ whole genome shotgun (WGS) entry which is preliminary data.</text>
</comment>
<evidence type="ECO:0000313" key="2">
    <source>
        <dbReference type="EMBL" id="THH03462.1"/>
    </source>
</evidence>
<reference evidence="2 3" key="1">
    <citation type="submission" date="2019-02" db="EMBL/GenBank/DDBJ databases">
        <title>Genome sequencing of the rare red list fungi Phellinidium pouzarii.</title>
        <authorList>
            <person name="Buettner E."/>
            <person name="Kellner H."/>
        </authorList>
    </citation>
    <scope>NUCLEOTIDE SEQUENCE [LARGE SCALE GENOMIC DNA]</scope>
    <source>
        <strain evidence="2 3">DSM 108285</strain>
    </source>
</reference>